<dbReference type="RefSeq" id="WP_345328667.1">
    <property type="nucleotide sequence ID" value="NZ_BAAAVH010000056.1"/>
</dbReference>
<protein>
    <submittedName>
        <fullName evidence="1">Uncharacterized protein</fullName>
    </submittedName>
</protein>
<organism evidence="1 2">
    <name type="scientific">Kitasatospora aburaviensis</name>
    <dbReference type="NCBI Taxonomy" id="67265"/>
    <lineage>
        <taxon>Bacteria</taxon>
        <taxon>Bacillati</taxon>
        <taxon>Actinomycetota</taxon>
        <taxon>Actinomycetes</taxon>
        <taxon>Kitasatosporales</taxon>
        <taxon>Streptomycetaceae</taxon>
        <taxon>Kitasatospora</taxon>
    </lineage>
</organism>
<evidence type="ECO:0000313" key="1">
    <source>
        <dbReference type="EMBL" id="MFC5887397.1"/>
    </source>
</evidence>
<dbReference type="EMBL" id="JBHSOD010000026">
    <property type="protein sequence ID" value="MFC5887397.1"/>
    <property type="molecule type" value="Genomic_DNA"/>
</dbReference>
<comment type="caution">
    <text evidence="1">The sequence shown here is derived from an EMBL/GenBank/DDBJ whole genome shotgun (WGS) entry which is preliminary data.</text>
</comment>
<evidence type="ECO:0000313" key="2">
    <source>
        <dbReference type="Proteomes" id="UP001596067"/>
    </source>
</evidence>
<proteinExistence type="predicted"/>
<dbReference type="Proteomes" id="UP001596067">
    <property type="component" value="Unassembled WGS sequence"/>
</dbReference>
<reference evidence="2" key="1">
    <citation type="journal article" date="2019" name="Int. J. Syst. Evol. Microbiol.">
        <title>The Global Catalogue of Microorganisms (GCM) 10K type strain sequencing project: providing services to taxonomists for standard genome sequencing and annotation.</title>
        <authorList>
            <consortium name="The Broad Institute Genomics Platform"/>
            <consortium name="The Broad Institute Genome Sequencing Center for Infectious Disease"/>
            <person name="Wu L."/>
            <person name="Ma J."/>
        </authorList>
    </citation>
    <scope>NUCLEOTIDE SEQUENCE [LARGE SCALE GENOMIC DNA]</scope>
    <source>
        <strain evidence="2">CGMCC 4.1469</strain>
    </source>
</reference>
<gene>
    <name evidence="1" type="ORF">ACFP0N_20720</name>
</gene>
<sequence>MINEPPVSPVNDPADFASLLAAAEDWTSAALEAQQEGSWVLTSVERRILDDLVAATNPLHGGSLPPHDDESLYVRLGRIRNWAGAVRLAAQAGGWELRPVAGTAPSSLTRPIGMADLLSGIYALAEQGERWQRRMLATIADRNAAARNRPPGHRETLDRALARREPRFTENLAAAEAFFTGPGSLEDLSLFLY</sequence>
<name>A0ABW1F0C9_9ACTN</name>
<keyword evidence="2" id="KW-1185">Reference proteome</keyword>
<accession>A0ABW1F0C9</accession>